<dbReference type="AlphaFoldDB" id="A0A2R5EVM7"/>
<dbReference type="SUPFAM" id="SSF47384">
    <property type="entry name" value="Homodimeric domain of signal transducing histidine kinase"/>
    <property type="match status" value="1"/>
</dbReference>
<dbReference type="RefSeq" id="WP_108995186.1">
    <property type="nucleotide sequence ID" value="NZ_BDQX01000356.1"/>
</dbReference>
<dbReference type="Gene3D" id="3.30.565.10">
    <property type="entry name" value="Histidine kinase-like ATPase, C-terminal domain"/>
    <property type="match status" value="1"/>
</dbReference>
<dbReference type="PROSITE" id="PS50109">
    <property type="entry name" value="HIS_KIN"/>
    <property type="match status" value="1"/>
</dbReference>
<evidence type="ECO:0000259" key="13">
    <source>
        <dbReference type="PROSITE" id="PS50109"/>
    </source>
</evidence>
<keyword evidence="9" id="KW-0067">ATP-binding</keyword>
<dbReference type="PANTHER" id="PTHR43711:SF1">
    <property type="entry name" value="HISTIDINE KINASE 1"/>
    <property type="match status" value="1"/>
</dbReference>
<dbReference type="InterPro" id="IPR050736">
    <property type="entry name" value="Sensor_HK_Regulatory"/>
</dbReference>
<keyword evidence="4" id="KW-0597">Phosphoprotein</keyword>
<comment type="caution">
    <text evidence="14">The sequence shown here is derived from an EMBL/GenBank/DDBJ whole genome shotgun (WGS) entry which is preliminary data.</text>
</comment>
<keyword evidence="11" id="KW-0902">Two-component regulatory system</keyword>
<evidence type="ECO:0000256" key="5">
    <source>
        <dbReference type="ARBA" id="ARBA00022679"/>
    </source>
</evidence>
<evidence type="ECO:0000313" key="15">
    <source>
        <dbReference type="Proteomes" id="UP000245202"/>
    </source>
</evidence>
<protein>
    <recommendedName>
        <fullName evidence="3">histidine kinase</fullName>
        <ecNumber evidence="3">2.7.13.3</ecNumber>
    </recommendedName>
</protein>
<dbReference type="Pfam" id="PF00512">
    <property type="entry name" value="HisKA"/>
    <property type="match status" value="1"/>
</dbReference>
<dbReference type="PRINTS" id="PR00344">
    <property type="entry name" value="BCTRLSENSOR"/>
</dbReference>
<dbReference type="Pfam" id="PF02518">
    <property type="entry name" value="HATPase_c"/>
    <property type="match status" value="1"/>
</dbReference>
<keyword evidence="15" id="KW-1185">Reference proteome</keyword>
<dbReference type="InterPro" id="IPR004358">
    <property type="entry name" value="Sig_transdc_His_kin-like_C"/>
</dbReference>
<comment type="catalytic activity">
    <reaction evidence="1">
        <text>ATP + protein L-histidine = ADP + protein N-phospho-L-histidine.</text>
        <dbReference type="EC" id="2.7.13.3"/>
    </reaction>
</comment>
<dbReference type="SMART" id="SM00387">
    <property type="entry name" value="HATPase_c"/>
    <property type="match status" value="1"/>
</dbReference>
<dbReference type="Proteomes" id="UP000245202">
    <property type="component" value="Unassembled WGS sequence"/>
</dbReference>
<dbReference type="SMART" id="SM00388">
    <property type="entry name" value="HisKA"/>
    <property type="match status" value="1"/>
</dbReference>
<dbReference type="GO" id="GO:0005524">
    <property type="term" value="F:ATP binding"/>
    <property type="evidence" value="ECO:0007669"/>
    <property type="project" value="UniProtKB-KW"/>
</dbReference>
<dbReference type="SUPFAM" id="SSF55874">
    <property type="entry name" value="ATPase domain of HSP90 chaperone/DNA topoisomerase II/histidine kinase"/>
    <property type="match status" value="1"/>
</dbReference>
<evidence type="ECO:0000256" key="1">
    <source>
        <dbReference type="ARBA" id="ARBA00000085"/>
    </source>
</evidence>
<keyword evidence="7" id="KW-0547">Nucleotide-binding</keyword>
<dbReference type="FunFam" id="3.30.565.10:FF:000013">
    <property type="entry name" value="Two-component sensor histidine kinase"/>
    <property type="match status" value="1"/>
</dbReference>
<comment type="subcellular location">
    <subcellularLocation>
        <location evidence="2">Membrane</location>
    </subcellularLocation>
</comment>
<evidence type="ECO:0000256" key="10">
    <source>
        <dbReference type="ARBA" id="ARBA00022989"/>
    </source>
</evidence>
<keyword evidence="12" id="KW-0472">Membrane</keyword>
<evidence type="ECO:0000256" key="9">
    <source>
        <dbReference type="ARBA" id="ARBA00022840"/>
    </source>
</evidence>
<dbReference type="Gene3D" id="1.10.287.130">
    <property type="match status" value="1"/>
</dbReference>
<evidence type="ECO:0000256" key="8">
    <source>
        <dbReference type="ARBA" id="ARBA00022777"/>
    </source>
</evidence>
<name>A0A2R5EVM7_9BACL</name>
<keyword evidence="5" id="KW-0808">Transferase</keyword>
<dbReference type="CDD" id="cd00082">
    <property type="entry name" value="HisKA"/>
    <property type="match status" value="1"/>
</dbReference>
<evidence type="ECO:0000256" key="11">
    <source>
        <dbReference type="ARBA" id="ARBA00023012"/>
    </source>
</evidence>
<dbReference type="InterPro" id="IPR003661">
    <property type="entry name" value="HisK_dim/P_dom"/>
</dbReference>
<keyword evidence="8 14" id="KW-0418">Kinase</keyword>
<evidence type="ECO:0000256" key="3">
    <source>
        <dbReference type="ARBA" id="ARBA00012438"/>
    </source>
</evidence>
<evidence type="ECO:0000256" key="7">
    <source>
        <dbReference type="ARBA" id="ARBA00022741"/>
    </source>
</evidence>
<keyword evidence="10" id="KW-1133">Transmembrane helix</keyword>
<evidence type="ECO:0000256" key="4">
    <source>
        <dbReference type="ARBA" id="ARBA00022553"/>
    </source>
</evidence>
<dbReference type="EC" id="2.7.13.3" evidence="3"/>
<gene>
    <name evidence="14" type="ORF">PAT3040_05514</name>
</gene>
<dbReference type="GO" id="GO:0016020">
    <property type="term" value="C:membrane"/>
    <property type="evidence" value="ECO:0007669"/>
    <property type="project" value="UniProtKB-SubCell"/>
</dbReference>
<feature type="domain" description="Histidine kinase" evidence="13">
    <location>
        <begin position="95"/>
        <end position="313"/>
    </location>
</feature>
<dbReference type="InterPro" id="IPR036097">
    <property type="entry name" value="HisK_dim/P_sf"/>
</dbReference>
<evidence type="ECO:0000313" key="14">
    <source>
        <dbReference type="EMBL" id="GBG10752.1"/>
    </source>
</evidence>
<dbReference type="GO" id="GO:0000155">
    <property type="term" value="F:phosphorelay sensor kinase activity"/>
    <property type="evidence" value="ECO:0007669"/>
    <property type="project" value="InterPro"/>
</dbReference>
<sequence>MAGLWLLPAAVLLFFAVRERLRNRAYQREIAYIKGKLDDIAQAPSKQSTERILLTTESHAVRELLVGINDLLDRAGKSAADYAMTERAMRKMLANVSHDLRTPLTVVLGYAEMLAKNVNMTAEERLRLLEKVHRKTEEVLELMNAFFDLAKLESGDSELELSMVDAGEVCRNGVLAFYDLLSDQGLEVDIKLPEEPVWLYANEEALGRILNNLLSNAVRYGSDGGYLGLSLYAEGSEAVIEVTDRGRGIDAADQDRVFERLYTLDDSRNKHSQGSGLGLTITKRLVERMGGVIGVSSLPFVRTTFKLTMPRSAGARRGE</sequence>
<dbReference type="PANTHER" id="PTHR43711">
    <property type="entry name" value="TWO-COMPONENT HISTIDINE KINASE"/>
    <property type="match status" value="1"/>
</dbReference>
<dbReference type="InterPro" id="IPR003594">
    <property type="entry name" value="HATPase_dom"/>
</dbReference>
<reference evidence="14 15" key="1">
    <citation type="submission" date="2017-08" db="EMBL/GenBank/DDBJ databases">
        <title>Substantial Increase in Enzyme Production by Combined Drug-Resistance Mutations in Paenibacillus agaridevorans.</title>
        <authorList>
            <person name="Tanaka Y."/>
            <person name="Funane K."/>
            <person name="Hosaka T."/>
            <person name="Shiwa Y."/>
            <person name="Fujita N."/>
            <person name="Miyazaki T."/>
            <person name="Yoshikawa H."/>
            <person name="Murakami K."/>
            <person name="Kasahara K."/>
            <person name="Inaoka T."/>
            <person name="Hiraga Y."/>
            <person name="Ochi K."/>
        </authorList>
    </citation>
    <scope>NUCLEOTIDE SEQUENCE [LARGE SCALE GENOMIC DNA]</scope>
    <source>
        <strain evidence="14 15">T-3040</strain>
    </source>
</reference>
<evidence type="ECO:0000256" key="6">
    <source>
        <dbReference type="ARBA" id="ARBA00022692"/>
    </source>
</evidence>
<accession>A0A2R5EVM7</accession>
<proteinExistence type="predicted"/>
<keyword evidence="6" id="KW-0812">Transmembrane</keyword>
<dbReference type="EMBL" id="BDQX01000356">
    <property type="protein sequence ID" value="GBG10752.1"/>
    <property type="molecule type" value="Genomic_DNA"/>
</dbReference>
<dbReference type="InterPro" id="IPR036890">
    <property type="entry name" value="HATPase_C_sf"/>
</dbReference>
<organism evidence="14 15">
    <name type="scientific">Paenibacillus agaridevorans</name>
    <dbReference type="NCBI Taxonomy" id="171404"/>
    <lineage>
        <taxon>Bacteria</taxon>
        <taxon>Bacillati</taxon>
        <taxon>Bacillota</taxon>
        <taxon>Bacilli</taxon>
        <taxon>Bacillales</taxon>
        <taxon>Paenibacillaceae</taxon>
        <taxon>Paenibacillus</taxon>
    </lineage>
</organism>
<evidence type="ECO:0000256" key="12">
    <source>
        <dbReference type="ARBA" id="ARBA00023136"/>
    </source>
</evidence>
<evidence type="ECO:0000256" key="2">
    <source>
        <dbReference type="ARBA" id="ARBA00004370"/>
    </source>
</evidence>
<dbReference type="InterPro" id="IPR005467">
    <property type="entry name" value="His_kinase_dom"/>
</dbReference>